<evidence type="ECO:0000313" key="2">
    <source>
        <dbReference type="Proteomes" id="UP000887159"/>
    </source>
</evidence>
<keyword evidence="2" id="KW-1185">Reference proteome</keyword>
<protein>
    <submittedName>
        <fullName evidence="1">Uncharacterized protein</fullName>
    </submittedName>
</protein>
<dbReference type="AlphaFoldDB" id="A0A8X6W865"/>
<sequence>MEWKFKNNQQFEKQYKEFMNEYILLSHMSLVNSDSHTSNKDRNLLPHPAVIKPSTTTTKLGVDFKASSKTANGTSLNSMLRVSPKLQRDVF</sequence>
<gene>
    <name evidence="1" type="ORF">TNCV_4073711</name>
</gene>
<accession>A0A8X6W865</accession>
<dbReference type="Proteomes" id="UP000887159">
    <property type="component" value="Unassembled WGS sequence"/>
</dbReference>
<reference evidence="1" key="1">
    <citation type="submission" date="2020-08" db="EMBL/GenBank/DDBJ databases">
        <title>Multicomponent nature underlies the extraordinary mechanical properties of spider dragline silk.</title>
        <authorList>
            <person name="Kono N."/>
            <person name="Nakamura H."/>
            <person name="Mori M."/>
            <person name="Yoshida Y."/>
            <person name="Ohtoshi R."/>
            <person name="Malay A.D."/>
            <person name="Moran D.A.P."/>
            <person name="Tomita M."/>
            <person name="Numata K."/>
            <person name="Arakawa K."/>
        </authorList>
    </citation>
    <scope>NUCLEOTIDE SEQUENCE</scope>
</reference>
<comment type="caution">
    <text evidence="1">The sequence shown here is derived from an EMBL/GenBank/DDBJ whole genome shotgun (WGS) entry which is preliminary data.</text>
</comment>
<organism evidence="1 2">
    <name type="scientific">Trichonephila clavipes</name>
    <name type="common">Golden silk orbweaver</name>
    <name type="synonym">Nephila clavipes</name>
    <dbReference type="NCBI Taxonomy" id="2585209"/>
    <lineage>
        <taxon>Eukaryota</taxon>
        <taxon>Metazoa</taxon>
        <taxon>Ecdysozoa</taxon>
        <taxon>Arthropoda</taxon>
        <taxon>Chelicerata</taxon>
        <taxon>Arachnida</taxon>
        <taxon>Araneae</taxon>
        <taxon>Araneomorphae</taxon>
        <taxon>Entelegynae</taxon>
        <taxon>Araneoidea</taxon>
        <taxon>Nephilidae</taxon>
        <taxon>Trichonephila</taxon>
    </lineage>
</organism>
<proteinExistence type="predicted"/>
<dbReference type="EMBL" id="BMAU01021390">
    <property type="protein sequence ID" value="GFY30058.1"/>
    <property type="molecule type" value="Genomic_DNA"/>
</dbReference>
<name>A0A8X6W865_TRICX</name>
<evidence type="ECO:0000313" key="1">
    <source>
        <dbReference type="EMBL" id="GFY30058.1"/>
    </source>
</evidence>